<dbReference type="Gene3D" id="1.10.10.10">
    <property type="entry name" value="Winged helix-like DNA-binding domain superfamily/Winged helix DNA-binding domain"/>
    <property type="match status" value="1"/>
</dbReference>
<dbReference type="STRING" id="282197.SAMN04488517_103150"/>
<evidence type="ECO:0000256" key="1">
    <source>
        <dbReference type="ARBA" id="ARBA00023015"/>
    </source>
</evidence>
<evidence type="ECO:0000313" key="5">
    <source>
        <dbReference type="EMBL" id="CTQ34194.1"/>
    </source>
</evidence>
<evidence type="ECO:0000313" key="6">
    <source>
        <dbReference type="Proteomes" id="UP000048908"/>
    </source>
</evidence>
<dbReference type="Gene3D" id="3.30.530.20">
    <property type="match status" value="1"/>
</dbReference>
<evidence type="ECO:0000256" key="3">
    <source>
        <dbReference type="ARBA" id="ARBA00023163"/>
    </source>
</evidence>
<protein>
    <submittedName>
        <fullName evidence="5">HTH-type transcriptional regulator</fullName>
    </submittedName>
</protein>
<dbReference type="CDD" id="cd00090">
    <property type="entry name" value="HTH_ARSR"/>
    <property type="match status" value="1"/>
</dbReference>
<dbReference type="InterPro" id="IPR011991">
    <property type="entry name" value="ArsR-like_HTH"/>
</dbReference>
<dbReference type="InterPro" id="IPR023393">
    <property type="entry name" value="START-like_dom_sf"/>
</dbReference>
<accession>A0A0M6XW84</accession>
<dbReference type="InterPro" id="IPR001845">
    <property type="entry name" value="HTH_ArsR_DNA-bd_dom"/>
</dbReference>
<dbReference type="PRINTS" id="PR00778">
    <property type="entry name" value="HTHARSR"/>
</dbReference>
<dbReference type="Proteomes" id="UP000048908">
    <property type="component" value="Unassembled WGS sequence"/>
</dbReference>
<dbReference type="GO" id="GO:0003700">
    <property type="term" value="F:DNA-binding transcription factor activity"/>
    <property type="evidence" value="ECO:0007669"/>
    <property type="project" value="InterPro"/>
</dbReference>
<dbReference type="InterPro" id="IPR051081">
    <property type="entry name" value="HTH_MetalResp_TranReg"/>
</dbReference>
<evidence type="ECO:0000259" key="4">
    <source>
        <dbReference type="PROSITE" id="PS50987"/>
    </source>
</evidence>
<dbReference type="PANTHER" id="PTHR33154">
    <property type="entry name" value="TRANSCRIPTIONAL REGULATOR, ARSR FAMILY"/>
    <property type="match status" value="1"/>
</dbReference>
<keyword evidence="3" id="KW-0804">Transcription</keyword>
<dbReference type="SMART" id="SM00418">
    <property type="entry name" value="HTH_ARSR"/>
    <property type="match status" value="1"/>
</dbReference>
<dbReference type="AlphaFoldDB" id="A0A0M6XW84"/>
<sequence>MTYDTILTALADPTRRAVLDRLRGGPMAVGRIADGMPVSRPAVSQHLKILLDAGLVSVQGKGTRNLYALVPGGAAPLGDWLGDLRADRPAPGPAGGLQRSLTTRLTPAEAWKLFCDDIAIWWPVARVSLSARSDGALPQGVTLDAAEGGILREVLFDGTQGDWARVTRAVVPEQLMLDWRLGTPDGSVVALAFAAEPGGSRLTLTHDADDGDTAAMWDTVLDRFAAAANSSLSNF</sequence>
<dbReference type="InterPro" id="IPR036390">
    <property type="entry name" value="WH_DNA-bd_sf"/>
</dbReference>
<dbReference type="NCBIfam" id="NF033788">
    <property type="entry name" value="HTH_metalloreg"/>
    <property type="match status" value="1"/>
</dbReference>
<keyword evidence="6" id="KW-1185">Reference proteome</keyword>
<dbReference type="SUPFAM" id="SSF46785">
    <property type="entry name" value="Winged helix' DNA-binding domain"/>
    <property type="match status" value="1"/>
</dbReference>
<keyword evidence="1" id="KW-0805">Transcription regulation</keyword>
<gene>
    <name evidence="5" type="ORF">JAN5088_02987</name>
</gene>
<keyword evidence="2" id="KW-0238">DNA-binding</keyword>
<dbReference type="Pfam" id="PF12840">
    <property type="entry name" value="HTH_20"/>
    <property type="match status" value="1"/>
</dbReference>
<dbReference type="GO" id="GO:0003677">
    <property type="term" value="F:DNA binding"/>
    <property type="evidence" value="ECO:0007669"/>
    <property type="project" value="UniProtKB-KW"/>
</dbReference>
<dbReference type="SUPFAM" id="SSF55961">
    <property type="entry name" value="Bet v1-like"/>
    <property type="match status" value="1"/>
</dbReference>
<dbReference type="PANTHER" id="PTHR33154:SF33">
    <property type="entry name" value="TRANSCRIPTIONAL REPRESSOR SDPR"/>
    <property type="match status" value="1"/>
</dbReference>
<dbReference type="RefSeq" id="WP_055683573.1">
    <property type="nucleotide sequence ID" value="NZ_CXPG01000021.1"/>
</dbReference>
<proteinExistence type="predicted"/>
<dbReference type="EMBL" id="CXPG01000021">
    <property type="protein sequence ID" value="CTQ34194.1"/>
    <property type="molecule type" value="Genomic_DNA"/>
</dbReference>
<organism evidence="5 6">
    <name type="scientific">Jannaschia rubra</name>
    <dbReference type="NCBI Taxonomy" id="282197"/>
    <lineage>
        <taxon>Bacteria</taxon>
        <taxon>Pseudomonadati</taxon>
        <taxon>Pseudomonadota</taxon>
        <taxon>Alphaproteobacteria</taxon>
        <taxon>Rhodobacterales</taxon>
        <taxon>Roseobacteraceae</taxon>
        <taxon>Jannaschia</taxon>
    </lineage>
</organism>
<evidence type="ECO:0000256" key="2">
    <source>
        <dbReference type="ARBA" id="ARBA00023125"/>
    </source>
</evidence>
<name>A0A0M6XW84_9RHOB</name>
<reference evidence="5 6" key="1">
    <citation type="submission" date="2015-07" db="EMBL/GenBank/DDBJ databases">
        <authorList>
            <person name="Noorani M."/>
        </authorList>
    </citation>
    <scope>NUCLEOTIDE SEQUENCE [LARGE SCALE GENOMIC DNA]</scope>
    <source>
        <strain evidence="5 6">CECT 5088</strain>
    </source>
</reference>
<feature type="domain" description="HTH arsR-type" evidence="4">
    <location>
        <begin position="1"/>
        <end position="89"/>
    </location>
</feature>
<dbReference type="PROSITE" id="PS50987">
    <property type="entry name" value="HTH_ARSR_2"/>
    <property type="match status" value="1"/>
</dbReference>
<dbReference type="InterPro" id="IPR036388">
    <property type="entry name" value="WH-like_DNA-bd_sf"/>
</dbReference>